<evidence type="ECO:0000256" key="4">
    <source>
        <dbReference type="ARBA" id="ARBA00023002"/>
    </source>
</evidence>
<accession>A0AA39WNG7</accession>
<dbReference type="SUPFAM" id="SSF51905">
    <property type="entry name" value="FAD/NAD(P)-binding domain"/>
    <property type="match status" value="1"/>
</dbReference>
<evidence type="ECO:0000259" key="5">
    <source>
        <dbReference type="Pfam" id="PF01494"/>
    </source>
</evidence>
<dbReference type="PRINTS" id="PR00420">
    <property type="entry name" value="RNGMNOXGNASE"/>
</dbReference>
<keyword evidence="4" id="KW-0560">Oxidoreductase</keyword>
<dbReference type="InterPro" id="IPR036188">
    <property type="entry name" value="FAD/NAD-bd_sf"/>
</dbReference>
<dbReference type="Proteomes" id="UP001175001">
    <property type="component" value="Unassembled WGS sequence"/>
</dbReference>
<gene>
    <name evidence="6" type="primary">paxM_3</name>
    <name evidence="6" type="ORF">DIS24_g11656</name>
</gene>
<keyword evidence="3" id="KW-0274">FAD</keyword>
<dbReference type="GO" id="GO:0004497">
    <property type="term" value="F:monooxygenase activity"/>
    <property type="evidence" value="ECO:0007669"/>
    <property type="project" value="UniProtKB-KW"/>
</dbReference>
<dbReference type="PANTHER" id="PTHR47356">
    <property type="entry name" value="FAD-DEPENDENT MONOOXYGENASE ASQG-RELATED"/>
    <property type="match status" value="1"/>
</dbReference>
<organism evidence="6 7">
    <name type="scientific">Lasiodiplodia hormozganensis</name>
    <dbReference type="NCBI Taxonomy" id="869390"/>
    <lineage>
        <taxon>Eukaryota</taxon>
        <taxon>Fungi</taxon>
        <taxon>Dikarya</taxon>
        <taxon>Ascomycota</taxon>
        <taxon>Pezizomycotina</taxon>
        <taxon>Dothideomycetes</taxon>
        <taxon>Dothideomycetes incertae sedis</taxon>
        <taxon>Botryosphaeriales</taxon>
        <taxon>Botryosphaeriaceae</taxon>
        <taxon>Lasiodiplodia</taxon>
    </lineage>
</organism>
<proteinExistence type="inferred from homology"/>
<keyword evidence="6" id="KW-0503">Monooxygenase</keyword>
<evidence type="ECO:0000256" key="1">
    <source>
        <dbReference type="ARBA" id="ARBA00007992"/>
    </source>
</evidence>
<evidence type="ECO:0000313" key="6">
    <source>
        <dbReference type="EMBL" id="KAK0618656.1"/>
    </source>
</evidence>
<dbReference type="InterPro" id="IPR002938">
    <property type="entry name" value="FAD-bd"/>
</dbReference>
<evidence type="ECO:0000313" key="7">
    <source>
        <dbReference type="Proteomes" id="UP001175001"/>
    </source>
</evidence>
<protein>
    <submittedName>
        <fullName evidence="6">FAD-dependent monooxygenase paxM</fullName>
    </submittedName>
</protein>
<dbReference type="AlphaFoldDB" id="A0AA39WNG7"/>
<name>A0AA39WNG7_9PEZI</name>
<comment type="similarity">
    <text evidence="1">Belongs to the paxM FAD-dependent monooxygenase family.</text>
</comment>
<comment type="caution">
    <text evidence="6">The sequence shown here is derived from an EMBL/GenBank/DDBJ whole genome shotgun (WGS) entry which is preliminary data.</text>
</comment>
<dbReference type="Pfam" id="PF01494">
    <property type="entry name" value="FAD_binding_3"/>
    <property type="match status" value="1"/>
</dbReference>
<feature type="domain" description="FAD-binding" evidence="5">
    <location>
        <begin position="11"/>
        <end position="152"/>
    </location>
</feature>
<dbReference type="EMBL" id="JAUJDW010000181">
    <property type="protein sequence ID" value="KAK0618656.1"/>
    <property type="molecule type" value="Genomic_DNA"/>
</dbReference>
<evidence type="ECO:0000256" key="2">
    <source>
        <dbReference type="ARBA" id="ARBA00022630"/>
    </source>
</evidence>
<dbReference type="InterPro" id="IPR050562">
    <property type="entry name" value="FAD_mOase_fung"/>
</dbReference>
<sequence>MTEMAAPLRFLIAGGSIVGLGLALCFESAGIEYELFEKGEVVPQLGASIGWHPHSLRILEQLGVRDEIERGAVPLLHQQHFDERGRCFEDSNVLVEIKKSHVRHKTKIHTNTSVGSYQETDGGVSVTTSDGNVVHGSILVGADGIHSRVRTLMADEIAKARPELAKELNEGFVAEYKCIFAISHNTPDAPSMPDATVHNVYYDYCSAISTTGVPGRVFWFLFVKLPEAIRTPTCPRFGQEDTEKTIEQYGSRNPGPTYTIRDLWDARVKATMVPLEEGVLTKWSHGHVVLVGDCIHKQATANPGLGGNTAYEGIACFTNGLVQLLTCSPVPSLEELTACFQKFEEVHRPRAESIVNIPGIITRYEAQDTRYLKAASRWLIPCVSDVCKADAYVSSFANAPYLNYLPNPEVGVESPAKL</sequence>
<evidence type="ECO:0000256" key="3">
    <source>
        <dbReference type="ARBA" id="ARBA00022827"/>
    </source>
</evidence>
<keyword evidence="7" id="KW-1185">Reference proteome</keyword>
<keyword evidence="2" id="KW-0285">Flavoprotein</keyword>
<dbReference type="GO" id="GO:0071949">
    <property type="term" value="F:FAD binding"/>
    <property type="evidence" value="ECO:0007669"/>
    <property type="project" value="InterPro"/>
</dbReference>
<reference evidence="6" key="1">
    <citation type="submission" date="2023-06" db="EMBL/GenBank/DDBJ databases">
        <title>Multi-omics analyses reveal the molecular pathogenesis toolkit of Lasiodiplodia hormozganensis, a cross-kingdom pathogen.</title>
        <authorList>
            <person name="Felix C."/>
            <person name="Meneses R."/>
            <person name="Goncalves M.F.M."/>
            <person name="Tilleman L."/>
            <person name="Duarte A.S."/>
            <person name="Jorrin-Novo J.V."/>
            <person name="Van De Peer Y."/>
            <person name="Deforce D."/>
            <person name="Van Nieuwerburgh F."/>
            <person name="Esteves A.C."/>
            <person name="Alves A."/>
        </authorList>
    </citation>
    <scope>NUCLEOTIDE SEQUENCE</scope>
    <source>
        <strain evidence="6">CBS 339.90</strain>
    </source>
</reference>
<dbReference type="Gene3D" id="3.50.50.60">
    <property type="entry name" value="FAD/NAD(P)-binding domain"/>
    <property type="match status" value="1"/>
</dbReference>
<dbReference type="PANTHER" id="PTHR47356:SF2">
    <property type="entry name" value="FAD-BINDING DOMAIN-CONTAINING PROTEIN-RELATED"/>
    <property type="match status" value="1"/>
</dbReference>